<dbReference type="Gene3D" id="2.170.270.10">
    <property type="entry name" value="SET domain"/>
    <property type="match status" value="1"/>
</dbReference>
<dbReference type="OrthoDB" id="551989at2759"/>
<sequence length="1319" mass="142162">MISDLLTELKISGIFSKTKISEGNTSSCLSWQKLVELSGGILEKSSTFRVAAEQATSNDVEGCCCNNSVATEHRSQGNQRFKSGMYEEAAACYTDALRFQETCTASGREAAASLYCNRSLCALRQYETSVRNSDESRRWMTVCEAYQDADGAVALNSNSGKALYRRACVLQVMGKVTEALADCKSAISTYTSMIAPVEMFKLRDDLELQVVQEATAGKDGCNLAGDNTLSASSCCPTAVDDSMTEKIRSSCCFKTRQVLQTASATEPISAAPEDPQPDNQTLKAPDLSEADLCQYISLCSQGKLNLLSSPTNGRYLSLAAACSRTPCENGPQMQTACSVKQASGDGDSLILEALKDGEGKPSVGNRSAQNDGDSRYTIQEVPAVSSSSLSSSPQTQPTSALVLIAGTDVLAREEPAAFVLTKQQRLRRCGGCGRRLSNYGAAHPCGACPLVLYCSRSCRERDTFHTINGPECGVAWPRLLQEETLLACRLAVMACQTPENHKHQKQMQCVNQGGVLPNGLENVTGRSMSVALGAADPAISTCSRIEQLPPCSFEVKSGLLNALLGHEEEVQDPDLMMMWCLQAHLVAACFNRRVAVGTSSSKICGTESNKATTSVGRQGHSSCTADGHLTGSSAQLAQQGGHNQLLRNNAEMGESQRATLLKGLAREVFSWLCRISVNGVALRPPLSASQADRYGVAIYLAASMFNHSCRPNVTLRFEGALLTARCVEECFTQRAAPRQMEGNKQHELCISYGPQEGVMTTAERQLALKQQYKFLCSCTACSNSPSSSEGMLAAEAAILSGFRCPHESVPNAAQCPPQACEGLLYPPPGALPWHLYSLKEPTPRNIITPLGLNQGQKQHCSSGLCLVCQRQVPHGFFTTVASQYLEVAAMQFHQGSTLASEVEAVITETGFRSSIVMSSCAAFEPMTSDVHLGGHSCSMPCIREDSSQCVCRVQSCDEEMEIIGGNLSLHSGTIVPDDQHYDAQLMLSAAKKASEAWHLLHECAVKRNKMLSPGNKLLGEAWHQAGMAALLQARCLAAAGMQLRATSSGNKLDQKGSLGTSSNHYFPLPREISATSRMLSSSLQQQHSKEISSIQRQWRQSAQAAAVKASLAFKNSISCLDYVFSLAPSSSPTSNFKSALLEDRDKRHLSTATVSLPASSEAQQNDNMTGSCAQHHVNNMMDCVLIPRPCEAGDQQRPEEAACKQRSHRFMTSSLQAGCEGLLLLETLLLQQQLSMFEMRGDHVAQDAETQLPNEGAVEVQSTPGSNLDELISFLEPASLSAHVNECSLRIRAVLRLHFGMRIATSILATLCSAYNRTC</sequence>
<accession>A0A250X2J2</accession>
<dbReference type="InterPro" id="IPR011990">
    <property type="entry name" value="TPR-like_helical_dom_sf"/>
</dbReference>
<dbReference type="GO" id="GO:0042826">
    <property type="term" value="F:histone deacetylase binding"/>
    <property type="evidence" value="ECO:0007669"/>
    <property type="project" value="TreeGrafter"/>
</dbReference>
<dbReference type="InterPro" id="IPR052097">
    <property type="entry name" value="SET-MYND_domain_protein"/>
</dbReference>
<dbReference type="GO" id="GO:0005634">
    <property type="term" value="C:nucleus"/>
    <property type="evidence" value="ECO:0007669"/>
    <property type="project" value="TreeGrafter"/>
</dbReference>
<reference evidence="5 6" key="1">
    <citation type="submission" date="2017-08" db="EMBL/GenBank/DDBJ databases">
        <title>Acidophilic green algal genome provides insights into adaptation to an acidic environment.</title>
        <authorList>
            <person name="Hirooka S."/>
            <person name="Hirose Y."/>
            <person name="Kanesaki Y."/>
            <person name="Higuchi S."/>
            <person name="Fujiwara T."/>
            <person name="Onuma R."/>
            <person name="Era A."/>
            <person name="Ohbayashi R."/>
            <person name="Uzuka A."/>
            <person name="Nozaki H."/>
            <person name="Yoshikawa H."/>
            <person name="Miyagishima S.Y."/>
        </authorList>
    </citation>
    <scope>NUCLEOTIDE SEQUENCE [LARGE SCALE GENOMIC DNA]</scope>
    <source>
        <strain evidence="5 6">NIES-2499</strain>
    </source>
</reference>
<dbReference type="PANTHER" id="PTHR46165">
    <property type="entry name" value="SET AND MYND DOMAIN-CONTAINING PROTEIN 4"/>
    <property type="match status" value="1"/>
</dbReference>
<feature type="region of interest" description="Disordered" evidence="4">
    <location>
        <begin position="355"/>
        <end position="374"/>
    </location>
</feature>
<comment type="caution">
    <text evidence="5">The sequence shown here is derived from an EMBL/GenBank/DDBJ whole genome shotgun (WGS) entry which is preliminary data.</text>
</comment>
<evidence type="ECO:0000313" key="6">
    <source>
        <dbReference type="Proteomes" id="UP000232323"/>
    </source>
</evidence>
<gene>
    <name evidence="5" type="ORF">CEUSTIGMA_g4737.t1</name>
</gene>
<proteinExistence type="predicted"/>
<protein>
    <recommendedName>
        <fullName evidence="7">MYND-type domain-containing protein</fullName>
    </recommendedName>
</protein>
<dbReference type="GO" id="GO:0008168">
    <property type="term" value="F:methyltransferase activity"/>
    <property type="evidence" value="ECO:0007669"/>
    <property type="project" value="UniProtKB-KW"/>
</dbReference>
<organism evidence="5 6">
    <name type="scientific">Chlamydomonas eustigma</name>
    <dbReference type="NCBI Taxonomy" id="1157962"/>
    <lineage>
        <taxon>Eukaryota</taxon>
        <taxon>Viridiplantae</taxon>
        <taxon>Chlorophyta</taxon>
        <taxon>core chlorophytes</taxon>
        <taxon>Chlorophyceae</taxon>
        <taxon>CS clade</taxon>
        <taxon>Chlamydomonadales</taxon>
        <taxon>Chlamydomonadaceae</taxon>
        <taxon>Chlamydomonas</taxon>
    </lineage>
</organism>
<dbReference type="Proteomes" id="UP000232323">
    <property type="component" value="Unassembled WGS sequence"/>
</dbReference>
<evidence type="ECO:0000256" key="3">
    <source>
        <dbReference type="ARBA" id="ARBA00022691"/>
    </source>
</evidence>
<keyword evidence="1" id="KW-0489">Methyltransferase</keyword>
<evidence type="ECO:0008006" key="7">
    <source>
        <dbReference type="Google" id="ProtNLM"/>
    </source>
</evidence>
<keyword evidence="3" id="KW-0949">S-adenosyl-L-methionine</keyword>
<dbReference type="STRING" id="1157962.A0A250X2J2"/>
<name>A0A250X2J2_9CHLO</name>
<evidence type="ECO:0000313" key="5">
    <source>
        <dbReference type="EMBL" id="GAX77291.1"/>
    </source>
</evidence>
<dbReference type="InterPro" id="IPR019734">
    <property type="entry name" value="TPR_rpt"/>
</dbReference>
<dbReference type="PANTHER" id="PTHR46165:SF2">
    <property type="entry name" value="SET AND MYND DOMAIN-CONTAINING PROTEIN 4"/>
    <property type="match status" value="1"/>
</dbReference>
<dbReference type="EMBL" id="BEGY01000023">
    <property type="protein sequence ID" value="GAX77291.1"/>
    <property type="molecule type" value="Genomic_DNA"/>
</dbReference>
<dbReference type="SUPFAM" id="SSF48452">
    <property type="entry name" value="TPR-like"/>
    <property type="match status" value="1"/>
</dbReference>
<keyword evidence="2" id="KW-0808">Transferase</keyword>
<dbReference type="Gene3D" id="1.25.40.10">
    <property type="entry name" value="Tetratricopeptide repeat domain"/>
    <property type="match status" value="2"/>
</dbReference>
<evidence type="ECO:0000256" key="4">
    <source>
        <dbReference type="SAM" id="MobiDB-lite"/>
    </source>
</evidence>
<dbReference type="GO" id="GO:0005737">
    <property type="term" value="C:cytoplasm"/>
    <property type="evidence" value="ECO:0007669"/>
    <property type="project" value="TreeGrafter"/>
</dbReference>
<evidence type="ECO:0000256" key="1">
    <source>
        <dbReference type="ARBA" id="ARBA00022603"/>
    </source>
</evidence>
<dbReference type="SUPFAM" id="SSF82199">
    <property type="entry name" value="SET domain"/>
    <property type="match status" value="1"/>
</dbReference>
<keyword evidence="6" id="KW-1185">Reference proteome</keyword>
<dbReference type="SMART" id="SM00028">
    <property type="entry name" value="TPR"/>
    <property type="match status" value="2"/>
</dbReference>
<feature type="region of interest" description="Disordered" evidence="4">
    <location>
        <begin position="264"/>
        <end position="283"/>
    </location>
</feature>
<evidence type="ECO:0000256" key="2">
    <source>
        <dbReference type="ARBA" id="ARBA00022679"/>
    </source>
</evidence>
<dbReference type="InterPro" id="IPR046341">
    <property type="entry name" value="SET_dom_sf"/>
</dbReference>
<dbReference type="GO" id="GO:0032259">
    <property type="term" value="P:methylation"/>
    <property type="evidence" value="ECO:0007669"/>
    <property type="project" value="UniProtKB-KW"/>
</dbReference>